<feature type="non-terminal residue" evidence="1">
    <location>
        <position position="38"/>
    </location>
</feature>
<protein>
    <submittedName>
        <fullName evidence="1">POLA2 isoform 2</fullName>
    </submittedName>
</protein>
<accession>A0A2J8TZA0</accession>
<dbReference type="EMBL" id="NDHI03003478">
    <property type="protein sequence ID" value="PNJ38348.1"/>
    <property type="molecule type" value="Genomic_DNA"/>
</dbReference>
<reference evidence="1" key="1">
    <citation type="submission" date="2017-12" db="EMBL/GenBank/DDBJ databases">
        <title>High-resolution comparative analysis of great ape genomes.</title>
        <authorList>
            <person name="Pollen A."/>
            <person name="Hastie A."/>
            <person name="Hormozdiari F."/>
            <person name="Dougherty M."/>
            <person name="Liu R."/>
            <person name="Chaisson M."/>
            <person name="Hoppe E."/>
            <person name="Hill C."/>
            <person name="Pang A."/>
            <person name="Hillier L."/>
            <person name="Baker C."/>
            <person name="Armstrong J."/>
            <person name="Shendure J."/>
            <person name="Paten B."/>
            <person name="Wilson R."/>
            <person name="Chao H."/>
            <person name="Schneider V."/>
            <person name="Ventura M."/>
            <person name="Kronenberg Z."/>
            <person name="Murali S."/>
            <person name="Gordon D."/>
            <person name="Cantsilieris S."/>
            <person name="Munson K."/>
            <person name="Nelson B."/>
            <person name="Raja A."/>
            <person name="Underwood J."/>
            <person name="Diekhans M."/>
            <person name="Fiddes I."/>
            <person name="Haussler D."/>
            <person name="Eichler E."/>
        </authorList>
    </citation>
    <scope>NUCLEOTIDE SEQUENCE [LARGE SCALE GENOMIC DNA]</scope>
    <source>
        <strain evidence="1">Susie</strain>
    </source>
</reference>
<dbReference type="AlphaFoldDB" id="A0A2J8TZA0"/>
<dbReference type="InterPro" id="IPR043034">
    <property type="entry name" value="DNA_pol_alpha_B_N_sf"/>
</dbReference>
<gene>
    <name evidence="1" type="ORF">CR201_G0031396</name>
</gene>
<sequence>MSASAQQLAEELQIFGLDCEEALIEKFSEQKIIESQAQ</sequence>
<name>A0A2J8TZA0_PONAB</name>
<organism evidence="1">
    <name type="scientific">Pongo abelii</name>
    <name type="common">Sumatran orangutan</name>
    <name type="synonym">Pongo pygmaeus abelii</name>
    <dbReference type="NCBI Taxonomy" id="9601"/>
    <lineage>
        <taxon>Eukaryota</taxon>
        <taxon>Metazoa</taxon>
        <taxon>Chordata</taxon>
        <taxon>Craniata</taxon>
        <taxon>Vertebrata</taxon>
        <taxon>Euteleostomi</taxon>
        <taxon>Mammalia</taxon>
        <taxon>Eutheria</taxon>
        <taxon>Euarchontoglires</taxon>
        <taxon>Primates</taxon>
        <taxon>Haplorrhini</taxon>
        <taxon>Catarrhini</taxon>
        <taxon>Hominidae</taxon>
        <taxon>Pongo</taxon>
    </lineage>
</organism>
<comment type="caution">
    <text evidence="1">The sequence shown here is derived from an EMBL/GenBank/DDBJ whole genome shotgun (WGS) entry which is preliminary data.</text>
</comment>
<evidence type="ECO:0000313" key="1">
    <source>
        <dbReference type="EMBL" id="PNJ38348.1"/>
    </source>
</evidence>
<proteinExistence type="predicted"/>
<dbReference type="Gene3D" id="1.10.8.530">
    <property type="entry name" value="DNA polymerase alpha-primase, subunit B, N-terminal domain"/>
    <property type="match status" value="1"/>
</dbReference>